<dbReference type="Proteomes" id="UP000054324">
    <property type="component" value="Unassembled WGS sequence"/>
</dbReference>
<accession>A0A074ZVI5</accession>
<dbReference type="EMBL" id="KL596670">
    <property type="protein sequence ID" value="KER29897.1"/>
    <property type="molecule type" value="Genomic_DNA"/>
</dbReference>
<protein>
    <submittedName>
        <fullName evidence="1">Uncharacterized protein</fullName>
    </submittedName>
</protein>
<dbReference type="CTD" id="20317777"/>
<dbReference type="KEGG" id="ovi:T265_03590"/>
<evidence type="ECO:0000313" key="2">
    <source>
        <dbReference type="Proteomes" id="UP000054324"/>
    </source>
</evidence>
<dbReference type="AlphaFoldDB" id="A0A074ZVI5"/>
<proteinExistence type="predicted"/>
<name>A0A074ZVI5_OPIVI</name>
<sequence length="120" mass="13521">MATDDQQPPKQKQPKRDCQISWQLHSGPQRSTGFVQFDCTDIYRQIKFTMMSYVIAAHTQLKKVRFFSGPGISRNTSVKTVSQKWLRTSTFGESLFSGASVTCVLHQCKIKLGASRQGTC</sequence>
<reference evidence="1 2" key="1">
    <citation type="submission" date="2013-11" db="EMBL/GenBank/DDBJ databases">
        <title>Opisthorchis viverrini - life in the bile duct.</title>
        <authorList>
            <person name="Young N.D."/>
            <person name="Nagarajan N."/>
            <person name="Lin S.J."/>
            <person name="Korhonen P.K."/>
            <person name="Jex A.R."/>
            <person name="Hall R.S."/>
            <person name="Safavi-Hemami H."/>
            <person name="Kaewkong W."/>
            <person name="Bertrand D."/>
            <person name="Gao S."/>
            <person name="Seet Q."/>
            <person name="Wongkham S."/>
            <person name="Teh B.T."/>
            <person name="Wongkham C."/>
            <person name="Intapan P.M."/>
            <person name="Maleewong W."/>
            <person name="Yang X."/>
            <person name="Hu M."/>
            <person name="Wang Z."/>
            <person name="Hofmann A."/>
            <person name="Sternberg P.W."/>
            <person name="Tan P."/>
            <person name="Wang J."/>
            <person name="Gasser R.B."/>
        </authorList>
    </citation>
    <scope>NUCLEOTIDE SEQUENCE [LARGE SCALE GENOMIC DNA]</scope>
</reference>
<evidence type="ECO:0000313" key="1">
    <source>
        <dbReference type="EMBL" id="KER29897.1"/>
    </source>
</evidence>
<dbReference type="RefSeq" id="XP_009166373.1">
    <property type="nucleotide sequence ID" value="XM_009168109.1"/>
</dbReference>
<dbReference type="GeneID" id="20317777"/>
<gene>
    <name evidence="1" type="ORF">T265_03590</name>
</gene>
<organism evidence="1 2">
    <name type="scientific">Opisthorchis viverrini</name>
    <name type="common">Southeast Asian liver fluke</name>
    <dbReference type="NCBI Taxonomy" id="6198"/>
    <lineage>
        <taxon>Eukaryota</taxon>
        <taxon>Metazoa</taxon>
        <taxon>Spiralia</taxon>
        <taxon>Lophotrochozoa</taxon>
        <taxon>Platyhelminthes</taxon>
        <taxon>Trematoda</taxon>
        <taxon>Digenea</taxon>
        <taxon>Opisthorchiida</taxon>
        <taxon>Opisthorchiata</taxon>
        <taxon>Opisthorchiidae</taxon>
        <taxon>Opisthorchis</taxon>
    </lineage>
</organism>
<keyword evidence="2" id="KW-1185">Reference proteome</keyword>